<reference evidence="2" key="1">
    <citation type="submission" date="2015-12" db="EMBL/GenBank/DDBJ databases">
        <authorList>
            <person name="Zhang G."/>
            <person name="Stingl U."/>
        </authorList>
    </citation>
    <scope>NUCLEOTIDE SEQUENCE [LARGE SCALE GENOMIC DNA]</scope>
    <source>
        <strain evidence="2">ZGT108</strain>
    </source>
</reference>
<evidence type="ECO:0000313" key="1">
    <source>
        <dbReference type="EMBL" id="KUJ77799.1"/>
    </source>
</evidence>
<dbReference type="EMBL" id="LQBP01000008">
    <property type="protein sequence ID" value="KUJ77799.1"/>
    <property type="molecule type" value="Genomic_DNA"/>
</dbReference>
<organism evidence="1 2">
    <name type="scientific">Ruegeria profundi</name>
    <dbReference type="NCBI Taxonomy" id="1685378"/>
    <lineage>
        <taxon>Bacteria</taxon>
        <taxon>Pseudomonadati</taxon>
        <taxon>Pseudomonadota</taxon>
        <taxon>Alphaproteobacteria</taxon>
        <taxon>Rhodobacterales</taxon>
        <taxon>Roseobacteraceae</taxon>
        <taxon>Ruegeria</taxon>
    </lineage>
</organism>
<proteinExistence type="predicted"/>
<sequence length="165" mass="18569">MPNTFDYDDIRASVEKCLGKDNLGWVRITTECFEAIKKHCDQRDENYPRVAQIKQKFGSLRVYIDGAQEGTFIESRLQKAVQEAGMSCERCGNVSTPQVIGFWHTNLCCWHAHEAAAKRMQTFPKVGLNPRAKRNALQCRSCGYIGQIAWGASGHRCPACVAKGW</sequence>
<dbReference type="Proteomes" id="UP000053690">
    <property type="component" value="Unassembled WGS sequence"/>
</dbReference>
<dbReference type="OrthoDB" id="7906710at2"/>
<evidence type="ECO:0000313" key="2">
    <source>
        <dbReference type="Proteomes" id="UP000053690"/>
    </source>
</evidence>
<keyword evidence="2" id="KW-1185">Reference proteome</keyword>
<name>A0A0X3TQ37_9RHOB</name>
<protein>
    <submittedName>
        <fullName evidence="1">Uncharacterized protein</fullName>
    </submittedName>
</protein>
<comment type="caution">
    <text evidence="1">The sequence shown here is derived from an EMBL/GenBank/DDBJ whole genome shotgun (WGS) entry which is preliminary data.</text>
</comment>
<accession>A0A0X3TQ37</accession>
<dbReference type="STRING" id="1685378.AVO44_15865"/>
<dbReference type="AlphaFoldDB" id="A0A0X3TQ37"/>
<gene>
    <name evidence="1" type="ORF">AVO44_15865</name>
</gene>
<dbReference type="RefSeq" id="WP_068338812.1">
    <property type="nucleotide sequence ID" value="NZ_LQBP01000008.1"/>
</dbReference>